<dbReference type="SUPFAM" id="SSF144232">
    <property type="entry name" value="HIT/MYND zinc finger-like"/>
    <property type="match status" value="1"/>
</dbReference>
<keyword evidence="1" id="KW-0479">Metal-binding</keyword>
<name>A0A2H3B5V6_9AGAR</name>
<keyword evidence="7" id="KW-1185">Reference proteome</keyword>
<evidence type="ECO:0000256" key="4">
    <source>
        <dbReference type="PROSITE-ProRule" id="PRU00134"/>
    </source>
</evidence>
<dbReference type="AlphaFoldDB" id="A0A2H3B5V6"/>
<keyword evidence="3" id="KW-0862">Zinc</keyword>
<evidence type="ECO:0000256" key="3">
    <source>
        <dbReference type="ARBA" id="ARBA00022833"/>
    </source>
</evidence>
<evidence type="ECO:0000313" key="6">
    <source>
        <dbReference type="EMBL" id="PBK61388.1"/>
    </source>
</evidence>
<dbReference type="PROSITE" id="PS50865">
    <property type="entry name" value="ZF_MYND_2"/>
    <property type="match status" value="1"/>
</dbReference>
<evidence type="ECO:0000256" key="2">
    <source>
        <dbReference type="ARBA" id="ARBA00022771"/>
    </source>
</evidence>
<dbReference type="Gene3D" id="6.10.140.2220">
    <property type="match status" value="1"/>
</dbReference>
<sequence>MPMFMPELGIAWADPKPERLCQFPECPHKSKGYDGHKMKMCSKCQDVRYCSKDCQRSDWKSHKLRCQVPTNLIPSDWIHKYGGTFRWAAIEALRLHTNYMPAKGKGLEVILFEGTAIGPNLPEFLVSSCKVCDLGKVIPGYQADHDPTVSLSRDIRKTGGIGAVTVVFSFWKNPGSPGTAIREDFHFREPRKGNYKYMPRDQWKDMVKATCNGRISLDQIERNIHSLSNRGCNREGDIGWRLLQEIKKLKLASEDETSILADPEVITLMDDLLDKRSAV</sequence>
<reference evidence="7" key="1">
    <citation type="journal article" date="2017" name="Nat. Ecol. Evol.">
        <title>Genome expansion and lineage-specific genetic innovations in the forest pathogenic fungi Armillaria.</title>
        <authorList>
            <person name="Sipos G."/>
            <person name="Prasanna A.N."/>
            <person name="Walter M.C."/>
            <person name="O'Connor E."/>
            <person name="Balint B."/>
            <person name="Krizsan K."/>
            <person name="Kiss B."/>
            <person name="Hess J."/>
            <person name="Varga T."/>
            <person name="Slot J."/>
            <person name="Riley R."/>
            <person name="Boka B."/>
            <person name="Rigling D."/>
            <person name="Barry K."/>
            <person name="Lee J."/>
            <person name="Mihaltcheva S."/>
            <person name="LaButti K."/>
            <person name="Lipzen A."/>
            <person name="Waldron R."/>
            <person name="Moloney N.M."/>
            <person name="Sperisen C."/>
            <person name="Kredics L."/>
            <person name="Vagvoelgyi C."/>
            <person name="Patrignani A."/>
            <person name="Fitzpatrick D."/>
            <person name="Nagy I."/>
            <person name="Doyle S."/>
            <person name="Anderson J.B."/>
            <person name="Grigoriev I.V."/>
            <person name="Gueldener U."/>
            <person name="Muensterkoetter M."/>
            <person name="Nagy L.G."/>
        </authorList>
    </citation>
    <scope>NUCLEOTIDE SEQUENCE [LARGE SCALE GENOMIC DNA]</scope>
    <source>
        <strain evidence="7">28-4</strain>
    </source>
</reference>
<dbReference type="GO" id="GO:0008270">
    <property type="term" value="F:zinc ion binding"/>
    <property type="evidence" value="ECO:0007669"/>
    <property type="project" value="UniProtKB-KW"/>
</dbReference>
<protein>
    <recommendedName>
        <fullName evidence="5">MYND-type domain-containing protein</fullName>
    </recommendedName>
</protein>
<dbReference type="STRING" id="1076256.A0A2H3B5V6"/>
<evidence type="ECO:0000259" key="5">
    <source>
        <dbReference type="PROSITE" id="PS50865"/>
    </source>
</evidence>
<feature type="domain" description="MYND-type" evidence="5">
    <location>
        <begin position="23"/>
        <end position="66"/>
    </location>
</feature>
<proteinExistence type="predicted"/>
<organism evidence="6 7">
    <name type="scientific">Armillaria solidipes</name>
    <dbReference type="NCBI Taxonomy" id="1076256"/>
    <lineage>
        <taxon>Eukaryota</taxon>
        <taxon>Fungi</taxon>
        <taxon>Dikarya</taxon>
        <taxon>Basidiomycota</taxon>
        <taxon>Agaricomycotina</taxon>
        <taxon>Agaricomycetes</taxon>
        <taxon>Agaricomycetidae</taxon>
        <taxon>Agaricales</taxon>
        <taxon>Marasmiineae</taxon>
        <taxon>Physalacriaceae</taxon>
        <taxon>Armillaria</taxon>
    </lineage>
</organism>
<keyword evidence="2 4" id="KW-0863">Zinc-finger</keyword>
<dbReference type="Pfam" id="PF01753">
    <property type="entry name" value="zf-MYND"/>
    <property type="match status" value="1"/>
</dbReference>
<dbReference type="InterPro" id="IPR002893">
    <property type="entry name" value="Znf_MYND"/>
</dbReference>
<gene>
    <name evidence="6" type="ORF">ARMSODRAFT_964967</name>
</gene>
<dbReference type="Proteomes" id="UP000218334">
    <property type="component" value="Unassembled WGS sequence"/>
</dbReference>
<evidence type="ECO:0000313" key="7">
    <source>
        <dbReference type="Proteomes" id="UP000218334"/>
    </source>
</evidence>
<accession>A0A2H3B5V6</accession>
<evidence type="ECO:0000256" key="1">
    <source>
        <dbReference type="ARBA" id="ARBA00022723"/>
    </source>
</evidence>
<dbReference type="EMBL" id="KZ293476">
    <property type="protein sequence ID" value="PBK61388.1"/>
    <property type="molecule type" value="Genomic_DNA"/>
</dbReference>